<protein>
    <submittedName>
        <fullName evidence="1">Mitomycin resistance protein McrB</fullName>
    </submittedName>
</protein>
<gene>
    <name evidence="1" type="ORF">TBH_C2826</name>
</gene>
<reference evidence="1 2" key="1">
    <citation type="journal article" date="2014" name="PLoS ONE">
        <title>Physiological and genomic features of a novel sulfur-oxidizing gammaproteobacterium belonging to a previously uncultivated symbiotic lineage isolated from a hydrothermal vent.</title>
        <authorList>
            <person name="Nunoura T."/>
            <person name="Takaki Y."/>
            <person name="Kazama H."/>
            <person name="Kakuta J."/>
            <person name="Shimamura S."/>
            <person name="Makita H."/>
            <person name="Hirai M."/>
            <person name="Miyazaki M."/>
            <person name="Takai K."/>
        </authorList>
    </citation>
    <scope>NUCLEOTIDE SEQUENCE [LARGE SCALE GENOMIC DNA]</scope>
    <source>
        <strain evidence="1 2">Hiromi1</strain>
    </source>
</reference>
<proteinExistence type="predicted"/>
<keyword evidence="2" id="KW-1185">Reference proteome</keyword>
<sequence length="105" mass="11798">MKKNIPDNPAAAENLQQLPGIGPAMTADLQLLGIHHPRQLTGQDAYSLYEQLCQATGSRHDPCVIDVFLAAIHFMEHGEARPWWKFTTERKQALAQPSESVRRTH</sequence>
<dbReference type="OrthoDB" id="7173324at2"/>
<evidence type="ECO:0000313" key="2">
    <source>
        <dbReference type="Proteomes" id="UP000031631"/>
    </source>
</evidence>
<dbReference type="AlphaFoldDB" id="A0A7U6JJP9"/>
<organism evidence="1 2">
    <name type="scientific">Thiolapillus brandeum</name>
    <dbReference type="NCBI Taxonomy" id="1076588"/>
    <lineage>
        <taxon>Bacteria</taxon>
        <taxon>Pseudomonadati</taxon>
        <taxon>Pseudomonadota</taxon>
        <taxon>Gammaproteobacteria</taxon>
        <taxon>Chromatiales</taxon>
        <taxon>Sedimenticolaceae</taxon>
        <taxon>Thiolapillus</taxon>
    </lineage>
</organism>
<dbReference type="KEGG" id="tbn:TBH_C2826"/>
<dbReference type="Pfam" id="PF11731">
    <property type="entry name" value="Cdd1"/>
    <property type="match status" value="1"/>
</dbReference>
<dbReference type="Gene3D" id="1.10.150.20">
    <property type="entry name" value="5' to 3' exonuclease, C-terminal subdomain"/>
    <property type="match status" value="1"/>
</dbReference>
<dbReference type="RefSeq" id="WP_041069737.1">
    <property type="nucleotide sequence ID" value="NZ_AP012273.1"/>
</dbReference>
<dbReference type="EMBL" id="AP012273">
    <property type="protein sequence ID" value="BAO45727.1"/>
    <property type="molecule type" value="Genomic_DNA"/>
</dbReference>
<accession>A0A7U6JJP9</accession>
<evidence type="ECO:0000313" key="1">
    <source>
        <dbReference type="EMBL" id="BAO45727.1"/>
    </source>
</evidence>
<dbReference type="InterPro" id="IPR021725">
    <property type="entry name" value="Cdd1"/>
</dbReference>
<name>A0A7U6JJP9_9GAMM</name>
<dbReference type="Proteomes" id="UP000031631">
    <property type="component" value="Chromosome"/>
</dbReference>